<name>A0ABT7T1Y1_9ALTE</name>
<dbReference type="EMBL" id="JAUCBP010000013">
    <property type="protein sequence ID" value="MDM7862234.1"/>
    <property type="molecule type" value="Genomic_DNA"/>
</dbReference>
<evidence type="ECO:0000313" key="3">
    <source>
        <dbReference type="Proteomes" id="UP001234343"/>
    </source>
</evidence>
<keyword evidence="1" id="KW-1133">Transmembrane helix</keyword>
<evidence type="ECO:0000256" key="1">
    <source>
        <dbReference type="SAM" id="Phobius"/>
    </source>
</evidence>
<comment type="caution">
    <text evidence="2">The sequence shown here is derived from an EMBL/GenBank/DDBJ whole genome shotgun (WGS) entry which is preliminary data.</text>
</comment>
<gene>
    <name evidence="2" type="ORF">QTP81_16630</name>
</gene>
<evidence type="ECO:0008006" key="4">
    <source>
        <dbReference type="Google" id="ProtNLM"/>
    </source>
</evidence>
<feature type="transmembrane region" description="Helical" evidence="1">
    <location>
        <begin position="119"/>
        <end position="141"/>
    </location>
</feature>
<proteinExistence type="predicted"/>
<feature type="transmembrane region" description="Helical" evidence="1">
    <location>
        <begin position="39"/>
        <end position="60"/>
    </location>
</feature>
<keyword evidence="3" id="KW-1185">Reference proteome</keyword>
<sequence>MQNNDFDKQLQQLWQQQETVEVNAAQLKRSFKWMRIKHFGYAFLDIACVLAAIVFVYVMREKFSTAFLYGISVFIFISIAFTLYLLYLRRYALLNHLGNESTQSYLALMVKQTNNNIRIAWITQHSCWVSWLILVALWLYLGVYDDMPHDVWLRKTLMSALIGALIFIPLWFWASWRRKKFMRMRDELVAQQYVD</sequence>
<keyword evidence="1" id="KW-0812">Transmembrane</keyword>
<feature type="transmembrane region" description="Helical" evidence="1">
    <location>
        <begin position="66"/>
        <end position="87"/>
    </location>
</feature>
<dbReference type="Proteomes" id="UP001234343">
    <property type="component" value="Unassembled WGS sequence"/>
</dbReference>
<organism evidence="2 3">
    <name type="scientific">Alteromonas arenosi</name>
    <dbReference type="NCBI Taxonomy" id="3055817"/>
    <lineage>
        <taxon>Bacteria</taxon>
        <taxon>Pseudomonadati</taxon>
        <taxon>Pseudomonadota</taxon>
        <taxon>Gammaproteobacteria</taxon>
        <taxon>Alteromonadales</taxon>
        <taxon>Alteromonadaceae</taxon>
        <taxon>Alteromonas/Salinimonas group</taxon>
        <taxon>Alteromonas</taxon>
    </lineage>
</organism>
<accession>A0ABT7T1Y1</accession>
<dbReference type="RefSeq" id="WP_289367065.1">
    <property type="nucleotide sequence ID" value="NZ_JAUCBP010000013.1"/>
</dbReference>
<evidence type="ECO:0000313" key="2">
    <source>
        <dbReference type="EMBL" id="MDM7862234.1"/>
    </source>
</evidence>
<protein>
    <recommendedName>
        <fullName evidence="4">RDD family protein</fullName>
    </recommendedName>
</protein>
<feature type="transmembrane region" description="Helical" evidence="1">
    <location>
        <begin position="156"/>
        <end position="176"/>
    </location>
</feature>
<reference evidence="2 3" key="1">
    <citation type="submission" date="2023-06" db="EMBL/GenBank/DDBJ databases">
        <title>Alteromonas sp. ASW11-36 isolated from intertidal sand.</title>
        <authorList>
            <person name="Li Y."/>
        </authorList>
    </citation>
    <scope>NUCLEOTIDE SEQUENCE [LARGE SCALE GENOMIC DNA]</scope>
    <source>
        <strain evidence="2 3">ASW11-36</strain>
    </source>
</reference>
<keyword evidence="1" id="KW-0472">Membrane</keyword>